<evidence type="ECO:0000313" key="2">
    <source>
        <dbReference type="Proteomes" id="UP001469553"/>
    </source>
</evidence>
<sequence>MAEIAQSMKEEIGAKKMLDIDNNNNKEKQELNCVNAFSIHTMKMPSIRKCIFTYRWGPYSTISVGLITFRNQLFAANEGHSVGEFQISKQHAGEAVPYGWHGPAQG</sequence>
<gene>
    <name evidence="1" type="ORF">AMECASPLE_026019</name>
</gene>
<accession>A0ABV0YRT0</accession>
<dbReference type="Proteomes" id="UP001469553">
    <property type="component" value="Unassembled WGS sequence"/>
</dbReference>
<dbReference type="EMBL" id="JAHRIP010040236">
    <property type="protein sequence ID" value="MEQ2296564.1"/>
    <property type="molecule type" value="Genomic_DNA"/>
</dbReference>
<reference evidence="1 2" key="1">
    <citation type="submission" date="2021-06" db="EMBL/GenBank/DDBJ databases">
        <authorList>
            <person name="Palmer J.M."/>
        </authorList>
    </citation>
    <scope>NUCLEOTIDE SEQUENCE [LARGE SCALE GENOMIC DNA]</scope>
    <source>
        <strain evidence="1 2">AS_MEX2019</strain>
        <tissue evidence="1">Muscle</tissue>
    </source>
</reference>
<name>A0ABV0YRT0_9TELE</name>
<organism evidence="1 2">
    <name type="scientific">Ameca splendens</name>
    <dbReference type="NCBI Taxonomy" id="208324"/>
    <lineage>
        <taxon>Eukaryota</taxon>
        <taxon>Metazoa</taxon>
        <taxon>Chordata</taxon>
        <taxon>Craniata</taxon>
        <taxon>Vertebrata</taxon>
        <taxon>Euteleostomi</taxon>
        <taxon>Actinopterygii</taxon>
        <taxon>Neopterygii</taxon>
        <taxon>Teleostei</taxon>
        <taxon>Neoteleostei</taxon>
        <taxon>Acanthomorphata</taxon>
        <taxon>Ovalentaria</taxon>
        <taxon>Atherinomorphae</taxon>
        <taxon>Cyprinodontiformes</taxon>
        <taxon>Goodeidae</taxon>
        <taxon>Ameca</taxon>
    </lineage>
</organism>
<comment type="caution">
    <text evidence="1">The sequence shown here is derived from an EMBL/GenBank/DDBJ whole genome shotgun (WGS) entry which is preliminary data.</text>
</comment>
<proteinExistence type="predicted"/>
<keyword evidence="2" id="KW-1185">Reference proteome</keyword>
<evidence type="ECO:0000313" key="1">
    <source>
        <dbReference type="EMBL" id="MEQ2296564.1"/>
    </source>
</evidence>
<protein>
    <submittedName>
        <fullName evidence="1">Uncharacterized protein</fullName>
    </submittedName>
</protein>